<proteinExistence type="predicted"/>
<evidence type="ECO:0000313" key="1">
    <source>
        <dbReference type="EMBL" id="KAJ4431419.1"/>
    </source>
</evidence>
<dbReference type="Proteomes" id="UP001148838">
    <property type="component" value="Unassembled WGS sequence"/>
</dbReference>
<organism evidence="1 2">
    <name type="scientific">Periplaneta americana</name>
    <name type="common">American cockroach</name>
    <name type="synonym">Blatta americana</name>
    <dbReference type="NCBI Taxonomy" id="6978"/>
    <lineage>
        <taxon>Eukaryota</taxon>
        <taxon>Metazoa</taxon>
        <taxon>Ecdysozoa</taxon>
        <taxon>Arthropoda</taxon>
        <taxon>Hexapoda</taxon>
        <taxon>Insecta</taxon>
        <taxon>Pterygota</taxon>
        <taxon>Neoptera</taxon>
        <taxon>Polyneoptera</taxon>
        <taxon>Dictyoptera</taxon>
        <taxon>Blattodea</taxon>
        <taxon>Blattoidea</taxon>
        <taxon>Blattidae</taxon>
        <taxon>Blattinae</taxon>
        <taxon>Periplaneta</taxon>
    </lineage>
</organism>
<protein>
    <submittedName>
        <fullName evidence="1">Uncharacterized protein</fullName>
    </submittedName>
</protein>
<dbReference type="EMBL" id="JAJSOF020000031">
    <property type="protein sequence ID" value="KAJ4431419.1"/>
    <property type="molecule type" value="Genomic_DNA"/>
</dbReference>
<comment type="caution">
    <text evidence="1">The sequence shown here is derived from an EMBL/GenBank/DDBJ whole genome shotgun (WGS) entry which is preliminary data.</text>
</comment>
<keyword evidence="2" id="KW-1185">Reference proteome</keyword>
<sequence>MVWAGCLLRGYLSDTIGNNDRSRIPAAQLTPLPCLKVNWLRSRNVVSTGCNKSPLCILCCFKMNDVIDNPADCECCIINEADRNALQRSHFKDPFKVCHGSLYAVMWLVVEPREFNLPTLPQRRITYVPEKLPSKYGVHSEEYLPIRTGRSLESRKLSKRIGKACEVLVFARGSRILSLVRVCSLKDVASGSTSNDWNFDHTLKGSYIRIQTKSASRILHGISFPERVVDHSEFEQQTDFLTEEFVENLRNVFSDIGLG</sequence>
<gene>
    <name evidence="1" type="ORF">ANN_20016</name>
</gene>
<reference evidence="1 2" key="1">
    <citation type="journal article" date="2022" name="Allergy">
        <title>Genome assembly and annotation of Periplaneta americana reveal a comprehensive cockroach allergen profile.</title>
        <authorList>
            <person name="Wang L."/>
            <person name="Xiong Q."/>
            <person name="Saelim N."/>
            <person name="Wang L."/>
            <person name="Nong W."/>
            <person name="Wan A.T."/>
            <person name="Shi M."/>
            <person name="Liu X."/>
            <person name="Cao Q."/>
            <person name="Hui J.H.L."/>
            <person name="Sookrung N."/>
            <person name="Leung T.F."/>
            <person name="Tungtrongchitr A."/>
            <person name="Tsui S.K.W."/>
        </authorList>
    </citation>
    <scope>NUCLEOTIDE SEQUENCE [LARGE SCALE GENOMIC DNA]</scope>
    <source>
        <strain evidence="1">PWHHKU_190912</strain>
    </source>
</reference>
<evidence type="ECO:0000313" key="2">
    <source>
        <dbReference type="Proteomes" id="UP001148838"/>
    </source>
</evidence>
<name>A0ABQ8SC22_PERAM</name>
<accession>A0ABQ8SC22</accession>